<dbReference type="NCBIfam" id="NF000584">
    <property type="entry name" value="PRK00009.1"/>
    <property type="match status" value="1"/>
</dbReference>
<evidence type="ECO:0000256" key="4">
    <source>
        <dbReference type="ARBA" id="ARBA00012305"/>
    </source>
</evidence>
<dbReference type="Proteomes" id="UP001597425">
    <property type="component" value="Unassembled WGS sequence"/>
</dbReference>
<dbReference type="PANTHER" id="PTHR30523">
    <property type="entry name" value="PHOSPHOENOLPYRUVATE CARBOXYLASE"/>
    <property type="match status" value="1"/>
</dbReference>
<evidence type="ECO:0000256" key="11">
    <source>
        <dbReference type="PROSITE-ProRule" id="PRU10111"/>
    </source>
</evidence>
<dbReference type="Gene3D" id="1.20.1440.90">
    <property type="entry name" value="Phosphoenolpyruvate/pyruvate domain"/>
    <property type="match status" value="1"/>
</dbReference>
<dbReference type="EC" id="4.1.1.31" evidence="4 10"/>
<name>A0ABW5E6M1_9GAMM</name>
<comment type="caution">
    <text evidence="13">The sequence shown here is derived from an EMBL/GenBank/DDBJ whole genome shotgun (WGS) entry which is preliminary data.</text>
</comment>
<evidence type="ECO:0000256" key="7">
    <source>
        <dbReference type="ARBA" id="ARBA00023239"/>
    </source>
</evidence>
<evidence type="ECO:0000256" key="10">
    <source>
        <dbReference type="HAMAP-Rule" id="MF_00595"/>
    </source>
</evidence>
<dbReference type="InterPro" id="IPR015813">
    <property type="entry name" value="Pyrv/PenolPyrv_kinase-like_dom"/>
</dbReference>
<dbReference type="HAMAP" id="MF_00595">
    <property type="entry name" value="PEPcase_type1"/>
    <property type="match status" value="1"/>
</dbReference>
<dbReference type="InterPro" id="IPR022805">
    <property type="entry name" value="PEP_COase_bac/pln-type"/>
</dbReference>
<evidence type="ECO:0000256" key="1">
    <source>
        <dbReference type="ARBA" id="ARBA00001946"/>
    </source>
</evidence>
<evidence type="ECO:0000313" key="13">
    <source>
        <dbReference type="EMBL" id="MFD2309116.1"/>
    </source>
</evidence>
<feature type="active site" evidence="10 12">
    <location>
        <position position="556"/>
    </location>
</feature>
<organism evidence="13 14">
    <name type="scientific">Microbulbifer halophilus</name>
    <dbReference type="NCBI Taxonomy" id="453963"/>
    <lineage>
        <taxon>Bacteria</taxon>
        <taxon>Pseudomonadati</taxon>
        <taxon>Pseudomonadota</taxon>
        <taxon>Gammaproteobacteria</taxon>
        <taxon>Cellvibrionales</taxon>
        <taxon>Microbulbiferaceae</taxon>
        <taxon>Microbulbifer</taxon>
    </lineage>
</organism>
<evidence type="ECO:0000256" key="5">
    <source>
        <dbReference type="ARBA" id="ARBA00022419"/>
    </source>
</evidence>
<comment type="catalytic activity">
    <reaction evidence="9 10">
        <text>oxaloacetate + phosphate = phosphoenolpyruvate + hydrogencarbonate</text>
        <dbReference type="Rhea" id="RHEA:28370"/>
        <dbReference type="ChEBI" id="CHEBI:16452"/>
        <dbReference type="ChEBI" id="CHEBI:17544"/>
        <dbReference type="ChEBI" id="CHEBI:43474"/>
        <dbReference type="ChEBI" id="CHEBI:58702"/>
        <dbReference type="EC" id="4.1.1.31"/>
    </reaction>
</comment>
<evidence type="ECO:0000313" key="14">
    <source>
        <dbReference type="Proteomes" id="UP001597425"/>
    </source>
</evidence>
<comment type="similarity">
    <text evidence="3 10">Belongs to the PEPCase type 1 family.</text>
</comment>
<keyword evidence="6 10" id="KW-0460">Magnesium</keyword>
<evidence type="ECO:0000256" key="3">
    <source>
        <dbReference type="ARBA" id="ARBA00008346"/>
    </source>
</evidence>
<keyword evidence="14" id="KW-1185">Reference proteome</keyword>
<dbReference type="SUPFAM" id="SSF51621">
    <property type="entry name" value="Phosphoenolpyruvate/pyruvate domain"/>
    <property type="match status" value="1"/>
</dbReference>
<evidence type="ECO:0000256" key="8">
    <source>
        <dbReference type="ARBA" id="ARBA00023300"/>
    </source>
</evidence>
<dbReference type="Pfam" id="PF00311">
    <property type="entry name" value="PEPcase"/>
    <property type="match status" value="1"/>
</dbReference>
<sequence length="890" mass="100287">MKLVNQDQNAPLREDVRLLGEELGAVLREQAGEPLFDTVETIRQAAVESRSQGEMEVGRLRELLDPLDDETLLEVARAFSQFLNLANIAEQRHRERLHRHHQRFPGDPDTDQGLRQVLAELKKAGIGRDRVMAVLQDLSVELVLTAHPTEVTRRTLIRKYDQMADLLSDLDRPDLTEEEQETLRRHLREQILSAWSTDEIRRERPTPVDEAKWGFATIEQSLWQAVPQGMREIEAELDRAGLDPLPADWVPIRFASWMGGDRDGNPNVTAAVTRQVLLLARWMAADLYLRDVENLLADLSMHRASDELLEHTGPSHEPYRLVLRRVRDRLRTTRARMEARVTGRPEPQGEGYTSGSQLFDELSLIDRSLRAVGLAAIANGQLKDTLRRLNCFGITLLCLDIRQESTRHSDALDAITRYLELGSYAEWDEAQKQQFLLAELESRRPLVDEAFYGSDLCSDEVREILDTCKVIAEQGPEGLGAYVISMARTSSDVLAVMLLQKIAGVRQPMRVVPLFETLDDLNNAGDTMSALLDIPLYKQRVAAGQEVMIGYSDSAKDAGFLGAAWAQFRTQEKLTAIFREHGIPLTLFHGRGGSISRGGSPTRMALLSQPPGSVAGRIRVTEQGEMIRFKYGRPSVAAYNLEQYVAATLEATLMPPAEPRPEWREEMDRLTEVSVDGYRQVVRDDPALVSYLRTVTPETELSRLALGSRPARRKPGGGVETLRAIPWVFAWTQIRLMLPAWLGSGAALERALASREETETLRAMNEQWPFFQGAVDMLEMVLAKADPRVAAWYEERLTDDAEQIRLGRTLRERLASTVSALHRLTGHESLLDNNPVMRWSIRVRDPYTDPLHLLQAELMARLRNRDKDPELESALMVTIAGIAAGMRNTG</sequence>
<dbReference type="GO" id="GO:0008964">
    <property type="term" value="F:phosphoenolpyruvate carboxylase activity"/>
    <property type="evidence" value="ECO:0007669"/>
    <property type="project" value="UniProtKB-EC"/>
</dbReference>
<dbReference type="PROSITE" id="PS00781">
    <property type="entry name" value="PEPCASE_1"/>
    <property type="match status" value="1"/>
</dbReference>
<dbReference type="InterPro" id="IPR018129">
    <property type="entry name" value="PEP_COase_Lys_AS"/>
</dbReference>
<protein>
    <recommendedName>
        <fullName evidence="5 10">Phosphoenolpyruvate carboxylase</fullName>
        <shortName evidence="10">PEPC</shortName>
        <shortName evidence="10">PEPCase</shortName>
        <ecNumber evidence="4 10">4.1.1.31</ecNumber>
    </recommendedName>
</protein>
<gene>
    <name evidence="10 13" type="primary">ppc</name>
    <name evidence="13" type="ORF">ACFSKX_01695</name>
</gene>
<keyword evidence="8 10" id="KW-0120">Carbon dioxide fixation</keyword>
<evidence type="ECO:0000256" key="6">
    <source>
        <dbReference type="ARBA" id="ARBA00022842"/>
    </source>
</evidence>
<accession>A0ABW5E6M1</accession>
<dbReference type="PROSITE" id="PS00393">
    <property type="entry name" value="PEPCASE_2"/>
    <property type="match status" value="1"/>
</dbReference>
<comment type="subunit">
    <text evidence="10">Homotetramer.</text>
</comment>
<dbReference type="RefSeq" id="WP_265721033.1">
    <property type="nucleotide sequence ID" value="NZ_JAPIVK010000008.1"/>
</dbReference>
<evidence type="ECO:0000256" key="12">
    <source>
        <dbReference type="PROSITE-ProRule" id="PRU10112"/>
    </source>
</evidence>
<proteinExistence type="inferred from homology"/>
<evidence type="ECO:0000256" key="9">
    <source>
        <dbReference type="ARBA" id="ARBA00048995"/>
    </source>
</evidence>
<comment type="cofactor">
    <cofactor evidence="1 10">
        <name>Mg(2+)</name>
        <dbReference type="ChEBI" id="CHEBI:18420"/>
    </cofactor>
</comment>
<reference evidence="14" key="1">
    <citation type="journal article" date="2019" name="Int. J. Syst. Evol. Microbiol.">
        <title>The Global Catalogue of Microorganisms (GCM) 10K type strain sequencing project: providing services to taxonomists for standard genome sequencing and annotation.</title>
        <authorList>
            <consortium name="The Broad Institute Genomics Platform"/>
            <consortium name="The Broad Institute Genome Sequencing Center for Infectious Disease"/>
            <person name="Wu L."/>
            <person name="Ma J."/>
        </authorList>
    </citation>
    <scope>NUCLEOTIDE SEQUENCE [LARGE SCALE GENOMIC DNA]</scope>
    <source>
        <strain evidence="14">KCTC 12848</strain>
    </source>
</reference>
<dbReference type="InterPro" id="IPR033129">
    <property type="entry name" value="PEPCASE_His_AS"/>
</dbReference>
<dbReference type="PRINTS" id="PR00150">
    <property type="entry name" value="PEPCARBXLASE"/>
</dbReference>
<dbReference type="PANTHER" id="PTHR30523:SF6">
    <property type="entry name" value="PHOSPHOENOLPYRUVATE CARBOXYLASE"/>
    <property type="match status" value="1"/>
</dbReference>
<evidence type="ECO:0000256" key="2">
    <source>
        <dbReference type="ARBA" id="ARBA00003670"/>
    </source>
</evidence>
<dbReference type="EMBL" id="JBHUJD010000001">
    <property type="protein sequence ID" value="MFD2309116.1"/>
    <property type="molecule type" value="Genomic_DNA"/>
</dbReference>
<keyword evidence="7 10" id="KW-0456">Lyase</keyword>
<comment type="function">
    <text evidence="2 10">Forms oxaloacetate, a four-carbon dicarboxylic acid source for the tricarboxylic acid cycle.</text>
</comment>
<dbReference type="InterPro" id="IPR021135">
    <property type="entry name" value="PEP_COase"/>
</dbReference>
<feature type="active site" evidence="10 11">
    <location>
        <position position="147"/>
    </location>
</feature>